<dbReference type="PANTHER" id="PTHR12558:SF13">
    <property type="entry name" value="CELL DIVISION CYCLE PROTEIN 27 HOMOLOG"/>
    <property type="match status" value="1"/>
</dbReference>
<keyword evidence="1" id="KW-0802">TPR repeat</keyword>
<feature type="domain" description="DUF5107" evidence="2">
    <location>
        <begin position="55"/>
        <end position="365"/>
    </location>
</feature>
<sequence length="1138" mass="128082">MTCHTLFAEAPASQKGRPVKAWSQPLALPTYEPAQAERNPMFLEKRVFQGSSGRVYPLPFIDRIESEPVEHEWTAVFIENDHLLVIVLPELGGRVYAAIDKANGYDIIYRNHVIKPALVGLAGPWISGGIEFNWPQHHRPSTYMPTDWMIEEGDDGAQTVWMSEHEPMNRMKGMHGVRLYPDIARFDILVRLHNRTAMTQTVMWWANAATEVHEHYQSFFPEDVTRVADHAKRAMIDFPRCQGHYYGVDYGERARSGVPEIEAPSQFVPESNYAPNDLRWYANIPVPTSYMCVDTLGSFCGGYDHAAGAGLVHVADRHVSPGKKQWTWGNHDFGYAWDRNLTDPDDNGIYRPYIELMAGVYTDNQPDFAFIAPGETKIFTQHWYGIRDIGPAHQATPELAVNVSLEGTRLQIGLHTVVPLSGALMRVRKGQQEIACWGVEAKPQKPLLLEAEVPEGTYRDELALVILDADGTMLLDWGIDRVRDDEPTQSATEPMLPEDIESLDELYITGLHLSQYRHATRAPEIYWREALKRDPQDSRCNNAMGVWHLRRGAFEAAEAHFRAALGRLRLRNPNPQDGEAFYNLGLTLRHMGRTEAAYDYFGKAGWTVAWGAPSQLAMAEIDAAKGRWAEALRRSNEALRVGVDNLKARNLKAFCLRALGRSDEADDLFAETLALDPLDYMARDALRLPLSVDPQVLLDLSLDYASMGDFNRAFELTSRGTSPGSSGTEPLMHYYAAYFADQLGLHDEADRQRQCARKANSDYCFPNRLEEIAILKAAIAADATDAMAPYYLGNLLYDKKRHEEAIVLWEQSVENQPKFSIPWRNLGIGYHNILKDAQKALAAYDRAFACDRADARIFYERDQLWKRLGKQPDERLKELEAHGGLVMKRDDLTIELVALFNQTGAPDKALATLMQRQFQPWEGGEGMALEQFTRTCLNLGRNALERGDLVAACEAFEKAMTSPHNLGEARHLLANQSDAHYWAGVAHAQAGNQEQALKNWTLAADFKGDFLDMEVRAFSEKTYYSILSMKALGRNRKADMLCDALEGYAKDLLGTTAKIDYFATSLPTMLIFDDDIQLRQSISAYVMLGQVALVRKQEDVAKDWLYRALKDDPNHALASELLVEAERGDAAHAPVLAV</sequence>
<dbReference type="Gene3D" id="1.25.40.10">
    <property type="entry name" value="Tetratricopeptide repeat domain"/>
    <property type="match status" value="4"/>
</dbReference>
<protein>
    <submittedName>
        <fullName evidence="3">TPR repeat-containing protein</fullName>
    </submittedName>
</protein>
<dbReference type="SMART" id="SM00028">
    <property type="entry name" value="TPR"/>
    <property type="match status" value="7"/>
</dbReference>
<reference evidence="3 4" key="1">
    <citation type="submission" date="2016-10" db="EMBL/GenBank/DDBJ databases">
        <authorList>
            <person name="de Groot N.N."/>
        </authorList>
    </citation>
    <scope>NUCLEOTIDE SEQUENCE [LARGE SCALE GENOMIC DNA]</scope>
    <source>
        <strain evidence="3 4">CGMCC 1.9157</strain>
    </source>
</reference>
<proteinExistence type="predicted"/>
<dbReference type="SUPFAM" id="SSF48452">
    <property type="entry name" value="TPR-like"/>
    <property type="match status" value="2"/>
</dbReference>
<dbReference type="AlphaFoldDB" id="A0A1I5KM55"/>
<accession>A0A1I5KM55</accession>
<dbReference type="InterPro" id="IPR019734">
    <property type="entry name" value="TPR_rpt"/>
</dbReference>
<dbReference type="Proteomes" id="UP000199236">
    <property type="component" value="Unassembled WGS sequence"/>
</dbReference>
<gene>
    <name evidence="3" type="ORF">SAMN04488056_11465</name>
</gene>
<feature type="repeat" description="TPR" evidence="1">
    <location>
        <begin position="1082"/>
        <end position="1115"/>
    </location>
</feature>
<dbReference type="OrthoDB" id="174931at2"/>
<evidence type="ECO:0000313" key="4">
    <source>
        <dbReference type="Proteomes" id="UP000199236"/>
    </source>
</evidence>
<dbReference type="InterPro" id="IPR033396">
    <property type="entry name" value="DUF5107"/>
</dbReference>
<dbReference type="RefSeq" id="WP_090075056.1">
    <property type="nucleotide sequence ID" value="NZ_FOVR01000014.1"/>
</dbReference>
<name>A0A1I5KM55_9HYPH</name>
<dbReference type="PANTHER" id="PTHR12558">
    <property type="entry name" value="CELL DIVISION CYCLE 16,23,27"/>
    <property type="match status" value="1"/>
</dbReference>
<dbReference type="STRING" id="655353.SAMN04488056_11465"/>
<dbReference type="EMBL" id="FOVR01000014">
    <property type="protein sequence ID" value="SFO85756.1"/>
    <property type="molecule type" value="Genomic_DNA"/>
</dbReference>
<evidence type="ECO:0000256" key="1">
    <source>
        <dbReference type="PROSITE-ProRule" id="PRU00339"/>
    </source>
</evidence>
<evidence type="ECO:0000259" key="2">
    <source>
        <dbReference type="Pfam" id="PF17128"/>
    </source>
</evidence>
<evidence type="ECO:0000313" key="3">
    <source>
        <dbReference type="EMBL" id="SFO85756.1"/>
    </source>
</evidence>
<dbReference type="InterPro" id="IPR011990">
    <property type="entry name" value="TPR-like_helical_dom_sf"/>
</dbReference>
<dbReference type="Pfam" id="PF13432">
    <property type="entry name" value="TPR_16"/>
    <property type="match status" value="2"/>
</dbReference>
<dbReference type="Pfam" id="PF17128">
    <property type="entry name" value="DUF5107"/>
    <property type="match status" value="1"/>
</dbReference>
<organism evidence="3 4">
    <name type="scientific">Cohaesibacter marisflavi</name>
    <dbReference type="NCBI Taxonomy" id="655353"/>
    <lineage>
        <taxon>Bacteria</taxon>
        <taxon>Pseudomonadati</taxon>
        <taxon>Pseudomonadota</taxon>
        <taxon>Alphaproteobacteria</taxon>
        <taxon>Hyphomicrobiales</taxon>
        <taxon>Cohaesibacteraceae</taxon>
    </lineage>
</organism>
<keyword evidence="4" id="KW-1185">Reference proteome</keyword>
<dbReference type="PROSITE" id="PS50005">
    <property type="entry name" value="TPR"/>
    <property type="match status" value="1"/>
</dbReference>